<dbReference type="AlphaFoldDB" id="A0AAV1C223"/>
<accession>A0AAV1C223</accession>
<dbReference type="Proteomes" id="UP001161247">
    <property type="component" value="Chromosome 1"/>
</dbReference>
<keyword evidence="2" id="KW-1185">Reference proteome</keyword>
<evidence type="ECO:0000313" key="2">
    <source>
        <dbReference type="Proteomes" id="UP001161247"/>
    </source>
</evidence>
<reference evidence="1" key="1">
    <citation type="submission" date="2023-03" db="EMBL/GenBank/DDBJ databases">
        <authorList>
            <person name="Julca I."/>
        </authorList>
    </citation>
    <scope>NUCLEOTIDE SEQUENCE</scope>
</reference>
<evidence type="ECO:0000313" key="1">
    <source>
        <dbReference type="EMBL" id="CAI9089566.1"/>
    </source>
</evidence>
<organism evidence="1 2">
    <name type="scientific">Oldenlandia corymbosa var. corymbosa</name>
    <dbReference type="NCBI Taxonomy" id="529605"/>
    <lineage>
        <taxon>Eukaryota</taxon>
        <taxon>Viridiplantae</taxon>
        <taxon>Streptophyta</taxon>
        <taxon>Embryophyta</taxon>
        <taxon>Tracheophyta</taxon>
        <taxon>Spermatophyta</taxon>
        <taxon>Magnoliopsida</taxon>
        <taxon>eudicotyledons</taxon>
        <taxon>Gunneridae</taxon>
        <taxon>Pentapetalae</taxon>
        <taxon>asterids</taxon>
        <taxon>lamiids</taxon>
        <taxon>Gentianales</taxon>
        <taxon>Rubiaceae</taxon>
        <taxon>Rubioideae</taxon>
        <taxon>Spermacoceae</taxon>
        <taxon>Hedyotis-Oldenlandia complex</taxon>
        <taxon>Oldenlandia</taxon>
    </lineage>
</organism>
<dbReference type="EMBL" id="OX459118">
    <property type="protein sequence ID" value="CAI9089566.1"/>
    <property type="molecule type" value="Genomic_DNA"/>
</dbReference>
<sequence length="102" mass="10924">MDRLARIALEMAKSTKVAPMVFVLATMAVMTSHSTTLLSDRLVKTPLMMTMTLLTVSIAEVVTASETELTVKSHELIEAGSLPMIDAELILETLSTAGTVMA</sequence>
<proteinExistence type="predicted"/>
<name>A0AAV1C223_OLDCO</name>
<protein>
    <submittedName>
        <fullName evidence="1">OLC1v1024157C1</fullName>
    </submittedName>
</protein>
<gene>
    <name evidence="1" type="ORF">OLC1_LOCUS1891</name>
</gene>